<sequence length="296" mass="33874">MTCKFYDQKDPDFPYYHFSAAGFSCKIVPAFGGSIQELVVNNKPIIEGVTSNKAGQKKYLQMCNSAILFPFPNRIKHGRYRFMDKTHSLPVNEPTNNNAIHGIVYTKSFKVISFTENSISLSYIHQGSTGFPFPFSIELHYTFYLQNIELKVLVRNTGDSSFPFGIGWHPYFHTEDQSETIIRFSSDTIYEVDDQMIPVRSKQEEFKELKLEKAEIDNAFQLNNTDVRLIAPKYKLKLQVPDDSYLQLFTPDHRGSVAIEPISCIADAFNNRIGLKVLQPGKKFSWPLSLKIEKSS</sequence>
<evidence type="ECO:0008006" key="6">
    <source>
        <dbReference type="Google" id="ProtNLM"/>
    </source>
</evidence>
<dbReference type="InterPro" id="IPR014718">
    <property type="entry name" value="GH-type_carb-bd"/>
</dbReference>
<keyword evidence="5" id="KW-1185">Reference proteome</keyword>
<dbReference type="KEGG" id="aue:C5O00_07275"/>
<dbReference type="GO" id="GO:0030246">
    <property type="term" value="F:carbohydrate binding"/>
    <property type="evidence" value="ECO:0007669"/>
    <property type="project" value="InterPro"/>
</dbReference>
<dbReference type="GO" id="GO:0005975">
    <property type="term" value="P:carbohydrate metabolic process"/>
    <property type="evidence" value="ECO:0007669"/>
    <property type="project" value="InterPro"/>
</dbReference>
<dbReference type="RefSeq" id="WP_105216227.1">
    <property type="nucleotide sequence ID" value="NZ_CP027062.1"/>
</dbReference>
<keyword evidence="3" id="KW-0106">Calcium</keyword>
<proteinExistence type="predicted"/>
<dbReference type="SUPFAM" id="SSF74650">
    <property type="entry name" value="Galactose mutarotase-like"/>
    <property type="match status" value="1"/>
</dbReference>
<name>A0A2S0HWI9_9FLAO</name>
<dbReference type="AlphaFoldDB" id="A0A2S0HWI9"/>
<dbReference type="Gene3D" id="2.70.98.10">
    <property type="match status" value="1"/>
</dbReference>
<dbReference type="GO" id="GO:0016853">
    <property type="term" value="F:isomerase activity"/>
    <property type="evidence" value="ECO:0007669"/>
    <property type="project" value="InterPro"/>
</dbReference>
<dbReference type="OrthoDB" id="9808779at2"/>
<comment type="cofactor">
    <cofactor evidence="1">
        <name>Ca(2+)</name>
        <dbReference type="ChEBI" id="CHEBI:29108"/>
    </cofactor>
</comment>
<gene>
    <name evidence="4" type="ORF">C5O00_07275</name>
</gene>
<dbReference type="EMBL" id="CP027062">
    <property type="protein sequence ID" value="AVI50986.1"/>
    <property type="molecule type" value="Genomic_DNA"/>
</dbReference>
<protein>
    <recommendedName>
        <fullName evidence="6">Aldose 1-epimerase</fullName>
    </recommendedName>
</protein>
<evidence type="ECO:0000256" key="3">
    <source>
        <dbReference type="ARBA" id="ARBA00022837"/>
    </source>
</evidence>
<evidence type="ECO:0000313" key="4">
    <source>
        <dbReference type="EMBL" id="AVI50986.1"/>
    </source>
</evidence>
<evidence type="ECO:0000313" key="5">
    <source>
        <dbReference type="Proteomes" id="UP000238442"/>
    </source>
</evidence>
<dbReference type="Proteomes" id="UP000238442">
    <property type="component" value="Chromosome"/>
</dbReference>
<accession>A0A2S0HWI9</accession>
<evidence type="ECO:0000256" key="2">
    <source>
        <dbReference type="ARBA" id="ARBA00011245"/>
    </source>
</evidence>
<organism evidence="4 5">
    <name type="scientific">Pukyongia salina</name>
    <dbReference type="NCBI Taxonomy" id="2094025"/>
    <lineage>
        <taxon>Bacteria</taxon>
        <taxon>Pseudomonadati</taxon>
        <taxon>Bacteroidota</taxon>
        <taxon>Flavobacteriia</taxon>
        <taxon>Flavobacteriales</taxon>
        <taxon>Flavobacteriaceae</taxon>
        <taxon>Pukyongia</taxon>
    </lineage>
</organism>
<evidence type="ECO:0000256" key="1">
    <source>
        <dbReference type="ARBA" id="ARBA00001913"/>
    </source>
</evidence>
<dbReference type="Pfam" id="PF01263">
    <property type="entry name" value="Aldose_epim"/>
    <property type="match status" value="1"/>
</dbReference>
<dbReference type="InterPro" id="IPR008183">
    <property type="entry name" value="Aldose_1/G6P_1-epimerase"/>
</dbReference>
<dbReference type="InterPro" id="IPR011013">
    <property type="entry name" value="Gal_mutarotase_sf_dom"/>
</dbReference>
<dbReference type="PROSITE" id="PS51257">
    <property type="entry name" value="PROKAR_LIPOPROTEIN"/>
    <property type="match status" value="1"/>
</dbReference>
<reference evidence="4 5" key="1">
    <citation type="submission" date="2018-02" db="EMBL/GenBank/DDBJ databases">
        <title>Genomic analysis of the strain RR4-38 isolated from a seawater recirculating aquaculture system.</title>
        <authorList>
            <person name="Kim Y.-S."/>
            <person name="Jang Y.H."/>
            <person name="Kim K.-H."/>
        </authorList>
    </citation>
    <scope>NUCLEOTIDE SEQUENCE [LARGE SCALE GENOMIC DNA]</scope>
    <source>
        <strain evidence="4 5">RR4-38</strain>
    </source>
</reference>
<comment type="subunit">
    <text evidence="2">Monomer.</text>
</comment>